<feature type="transmembrane region" description="Helical" evidence="2">
    <location>
        <begin position="144"/>
        <end position="169"/>
    </location>
</feature>
<feature type="compositionally biased region" description="Basic and acidic residues" evidence="1">
    <location>
        <begin position="1"/>
        <end position="10"/>
    </location>
</feature>
<accession>A0A2T6ATT7</accession>
<dbReference type="AlphaFoldDB" id="A0A2T6ATT7"/>
<sequence>MSDAATERAPARGGRKPSSGPRAVPAMVDRLRELAQDRDQVSFDQLVQTMGQQGNAPLLMVCALLMISPIGMIPGVGGALGVVVAIVGFQILMRQTRIDLPHFIGKRCIPARHIRKTADKIHPAADFLRRFLHVRLTSLAEGRASLSVVAVILMLGGGSLLVLGAIPVATPLIGLPVAVYAFGIIARDGAVVAGGHVLVVLVTAGIWYFRAQTGG</sequence>
<dbReference type="Pfam" id="PF06055">
    <property type="entry name" value="ExoD"/>
    <property type="match status" value="1"/>
</dbReference>
<evidence type="ECO:0000256" key="1">
    <source>
        <dbReference type="SAM" id="MobiDB-lite"/>
    </source>
</evidence>
<dbReference type="OrthoDB" id="7949130at2"/>
<keyword evidence="2" id="KW-0472">Membrane</keyword>
<feature type="transmembrane region" description="Helical" evidence="2">
    <location>
        <begin position="58"/>
        <end position="87"/>
    </location>
</feature>
<feature type="transmembrane region" description="Helical" evidence="2">
    <location>
        <begin position="189"/>
        <end position="209"/>
    </location>
</feature>
<dbReference type="PIRSF" id="PIRSF033239">
    <property type="entry name" value="ExoD"/>
    <property type="match status" value="1"/>
</dbReference>
<keyword evidence="2" id="KW-0812">Transmembrane</keyword>
<protein>
    <recommendedName>
        <fullName evidence="5">Exopolysaccharide synthesis, ExoD</fullName>
    </recommendedName>
</protein>
<feature type="region of interest" description="Disordered" evidence="1">
    <location>
        <begin position="1"/>
        <end position="24"/>
    </location>
</feature>
<dbReference type="Proteomes" id="UP000244069">
    <property type="component" value="Unassembled WGS sequence"/>
</dbReference>
<proteinExistence type="predicted"/>
<evidence type="ECO:0000313" key="4">
    <source>
        <dbReference type="Proteomes" id="UP000244069"/>
    </source>
</evidence>
<dbReference type="PANTHER" id="PTHR41795:SF1">
    <property type="entry name" value="EXOPOLYSACCHARIDE SYNTHESIS PROTEIN"/>
    <property type="match status" value="1"/>
</dbReference>
<dbReference type="InterPro" id="IPR010331">
    <property type="entry name" value="ExoD"/>
</dbReference>
<dbReference type="EMBL" id="QBKN01000013">
    <property type="protein sequence ID" value="PTX47233.1"/>
    <property type="molecule type" value="Genomic_DNA"/>
</dbReference>
<keyword evidence="2" id="KW-1133">Transmembrane helix</keyword>
<organism evidence="3 4">
    <name type="scientific">Allosediminivita pacifica</name>
    <dbReference type="NCBI Taxonomy" id="1267769"/>
    <lineage>
        <taxon>Bacteria</taxon>
        <taxon>Pseudomonadati</taxon>
        <taxon>Pseudomonadota</taxon>
        <taxon>Alphaproteobacteria</taxon>
        <taxon>Rhodobacterales</taxon>
        <taxon>Paracoccaceae</taxon>
        <taxon>Allosediminivita</taxon>
    </lineage>
</organism>
<gene>
    <name evidence="3" type="ORF">C8N44_113119</name>
</gene>
<comment type="caution">
    <text evidence="3">The sequence shown here is derived from an EMBL/GenBank/DDBJ whole genome shotgun (WGS) entry which is preliminary data.</text>
</comment>
<evidence type="ECO:0000256" key="2">
    <source>
        <dbReference type="SAM" id="Phobius"/>
    </source>
</evidence>
<dbReference type="PANTHER" id="PTHR41795">
    <property type="entry name" value="EXOPOLYSACCHARIDE SYNTHESIS PROTEIN"/>
    <property type="match status" value="1"/>
</dbReference>
<evidence type="ECO:0008006" key="5">
    <source>
        <dbReference type="Google" id="ProtNLM"/>
    </source>
</evidence>
<reference evidence="3 4" key="1">
    <citation type="submission" date="2018-04" db="EMBL/GenBank/DDBJ databases">
        <title>Genomic Encyclopedia of Archaeal and Bacterial Type Strains, Phase II (KMG-II): from individual species to whole genera.</title>
        <authorList>
            <person name="Goeker M."/>
        </authorList>
    </citation>
    <scope>NUCLEOTIDE SEQUENCE [LARGE SCALE GENOMIC DNA]</scope>
    <source>
        <strain evidence="3 4">DSM 29329</strain>
    </source>
</reference>
<evidence type="ECO:0000313" key="3">
    <source>
        <dbReference type="EMBL" id="PTX47233.1"/>
    </source>
</evidence>
<name>A0A2T6ATT7_9RHOB</name>
<keyword evidence="4" id="KW-1185">Reference proteome</keyword>